<sequence>MEDTPYTLRMALMAALHGMSTEREPSELFLHVSGLVIALDRTLSGNLAVVSAHTAVWAAREAPEYVTGADDRGILFNNYGNALLGAGLDQRASAAFGETIQLAGDNQDPDQQADADYQSLHAHGGMGLAFFNIGNRAEAYADQQEAYRVAAAWFAKAAQLCRRIGSKAWFEGRVWVCAGMTEARLGQTEQAWFYFAWGLLAGFSHWGTRSDAGALEGFLNPDSDIRLKMVEGFEQLNARHAAVLFCKAAVHAVYREAFPGDFPSSAGSTMYLRSRSHMHRKLAQGLTFAGRYNEAEQAFALLKDDAWGVYTRREGVPPEIEAAVAITKAEAAALNRSGIPALLASISSVDHLNEATIARMGVLLSGLDKALETEVRLRKDRQLEAQGSLSVQALIPGDARIRYLVSDGYVTITVQVGDTTTTHRVDTSFQEISLLAFAFRRSHAMEESGFLSMSSALYRILIEPLTDTLKGITHLWIEADSPLDGVPFATLFDGKAYVFERFSTAYLNTAANGKLPVAQHAGPTVTVFACSELPGAHLPGAALEREAIQEVLASSPQPRSLSAYGHEDCTTERLLDHLCRSGKGSSALHLATHAAFNATSDMLSILALADGSLSISRLRNAMASNAPDLGLFVLSACGTARQDLDVEGFSLTLLRAGVGSVVSSLWETLDESAPAFFKVFYEACDTFESPRAIAGALQQAQIGLSQHYREMSLRTEQSQAAHWAPYVVMTGRIG</sequence>
<dbReference type="EMBL" id="ASGY01000029">
    <property type="protein sequence ID" value="KGE69235.1"/>
    <property type="molecule type" value="Genomic_DNA"/>
</dbReference>
<comment type="caution">
    <text evidence="2">The sequence shown here is derived from an EMBL/GenBank/DDBJ whole genome shotgun (WGS) entry which is preliminary data.</text>
</comment>
<dbReference type="Pfam" id="PF12770">
    <property type="entry name" value="CHAT"/>
    <property type="match status" value="1"/>
</dbReference>
<gene>
    <name evidence="2" type="ORF">K814_0104100</name>
</gene>
<proteinExistence type="predicted"/>
<evidence type="ECO:0000259" key="1">
    <source>
        <dbReference type="Pfam" id="PF12770"/>
    </source>
</evidence>
<dbReference type="Gene3D" id="1.25.40.10">
    <property type="entry name" value="Tetratricopeptide repeat domain"/>
    <property type="match status" value="1"/>
</dbReference>
<reference evidence="2 3" key="1">
    <citation type="journal article" date="2013" name="Genome Announc.">
        <title>Draft Genome Sequence of Pseudomonas fluorescens LMG 5329, a White Line-Inducing Principle-Producing Bioindicator for the Mushroom Pathogen Pseudomonas tolaasii.</title>
        <authorList>
            <person name="Ghequire M.G."/>
            <person name="Rokni-Zadeh H."/>
            <person name="Zarrineh P."/>
            <person name="De Mot R."/>
        </authorList>
    </citation>
    <scope>NUCLEOTIDE SEQUENCE [LARGE SCALE GENOMIC DNA]</scope>
    <source>
        <strain evidence="2 3">LMG 5329</strain>
    </source>
</reference>
<dbReference type="InterPro" id="IPR011990">
    <property type="entry name" value="TPR-like_helical_dom_sf"/>
</dbReference>
<dbReference type="SUPFAM" id="SSF48452">
    <property type="entry name" value="TPR-like"/>
    <property type="match status" value="1"/>
</dbReference>
<dbReference type="Proteomes" id="UP000030060">
    <property type="component" value="Unassembled WGS sequence"/>
</dbReference>
<organism evidence="2 3">
    <name type="scientific">Pseudomonas fluorescens LMG 5329</name>
    <dbReference type="NCBI Taxonomy" id="1324332"/>
    <lineage>
        <taxon>Bacteria</taxon>
        <taxon>Pseudomonadati</taxon>
        <taxon>Pseudomonadota</taxon>
        <taxon>Gammaproteobacteria</taxon>
        <taxon>Pseudomonadales</taxon>
        <taxon>Pseudomonadaceae</taxon>
        <taxon>Pseudomonas</taxon>
    </lineage>
</organism>
<feature type="domain" description="CHAT" evidence="1">
    <location>
        <begin position="454"/>
        <end position="729"/>
    </location>
</feature>
<accession>A0A0A1Z4M6</accession>
<name>A0A0A1Z4M6_PSEFL</name>
<protein>
    <recommendedName>
        <fullName evidence="1">CHAT domain-containing protein</fullName>
    </recommendedName>
</protein>
<evidence type="ECO:0000313" key="3">
    <source>
        <dbReference type="Proteomes" id="UP000030060"/>
    </source>
</evidence>
<evidence type="ECO:0000313" key="2">
    <source>
        <dbReference type="EMBL" id="KGE69235.1"/>
    </source>
</evidence>
<dbReference type="InterPro" id="IPR024983">
    <property type="entry name" value="CHAT_dom"/>
</dbReference>
<dbReference type="AlphaFoldDB" id="A0A0A1Z4M6"/>